<sequence length="124" mass="13373">MSACAAAAAAASLSGTLSALAFLGRMRSTFLRVALCRRWRSFSGSTVATSFTSPFLSSADWSTASMPWRRVRSLTAARILSMQPLQWQCMATLSAKALGLAASFFSPPWPLFFPISLVSRRSVS</sequence>
<proteinExistence type="predicted"/>
<protein>
    <submittedName>
        <fullName evidence="1">Uncharacterized protein</fullName>
    </submittedName>
</protein>
<dbReference type="EMBL" id="GBRH01179382">
    <property type="protein sequence ID" value="JAE18514.1"/>
    <property type="molecule type" value="Transcribed_RNA"/>
</dbReference>
<name>A0A0A9G4V3_ARUDO</name>
<dbReference type="AlphaFoldDB" id="A0A0A9G4V3"/>
<accession>A0A0A9G4V3</accession>
<evidence type="ECO:0000313" key="1">
    <source>
        <dbReference type="EMBL" id="JAE18514.1"/>
    </source>
</evidence>
<organism evidence="1">
    <name type="scientific">Arundo donax</name>
    <name type="common">Giant reed</name>
    <name type="synonym">Donax arundinaceus</name>
    <dbReference type="NCBI Taxonomy" id="35708"/>
    <lineage>
        <taxon>Eukaryota</taxon>
        <taxon>Viridiplantae</taxon>
        <taxon>Streptophyta</taxon>
        <taxon>Embryophyta</taxon>
        <taxon>Tracheophyta</taxon>
        <taxon>Spermatophyta</taxon>
        <taxon>Magnoliopsida</taxon>
        <taxon>Liliopsida</taxon>
        <taxon>Poales</taxon>
        <taxon>Poaceae</taxon>
        <taxon>PACMAD clade</taxon>
        <taxon>Arundinoideae</taxon>
        <taxon>Arundineae</taxon>
        <taxon>Arundo</taxon>
    </lineage>
</organism>
<reference evidence="1" key="1">
    <citation type="submission" date="2014-09" db="EMBL/GenBank/DDBJ databases">
        <authorList>
            <person name="Magalhaes I.L.F."/>
            <person name="Oliveira U."/>
            <person name="Santos F.R."/>
            <person name="Vidigal T.H.D.A."/>
            <person name="Brescovit A.D."/>
            <person name="Santos A.J."/>
        </authorList>
    </citation>
    <scope>NUCLEOTIDE SEQUENCE</scope>
    <source>
        <tissue evidence="1">Shoot tissue taken approximately 20 cm above the soil surface</tissue>
    </source>
</reference>
<reference evidence="1" key="2">
    <citation type="journal article" date="2015" name="Data Brief">
        <title>Shoot transcriptome of the giant reed, Arundo donax.</title>
        <authorList>
            <person name="Barrero R.A."/>
            <person name="Guerrero F.D."/>
            <person name="Moolhuijzen P."/>
            <person name="Goolsby J.A."/>
            <person name="Tidwell J."/>
            <person name="Bellgard S.E."/>
            <person name="Bellgard M.I."/>
        </authorList>
    </citation>
    <scope>NUCLEOTIDE SEQUENCE</scope>
    <source>
        <tissue evidence="1">Shoot tissue taken approximately 20 cm above the soil surface</tissue>
    </source>
</reference>